<dbReference type="GO" id="GO:0000270">
    <property type="term" value="P:peptidoglycan metabolic process"/>
    <property type="evidence" value="ECO:0007669"/>
    <property type="project" value="InterPro"/>
</dbReference>
<dbReference type="Pfam" id="PF01476">
    <property type="entry name" value="LysM"/>
    <property type="match status" value="2"/>
</dbReference>
<sequence>MPAGANPQVTHVRIPHPGSRMAASASPDHASALPPSRHLRLARLLARAGLVLGAGWLAACSSVSPQHASSSTASRNGQPAIVAESDAVRELDAAQLAQGDDAGTEVVVSNDLWGRIRAGFAMPELDSPLVARHEQYYLSRPEYLQRMFGRGSRYLHHIVEEVERRGMPTELALLPFVESAMNPTAMSSAKAAGLWQFIPSTGRQYNLNQNWWVDNRRDVEASTRAALDYLQTVYEMNGDDWFLALASYNWGEGAVRRAVKANERAGRPADYAHLRMPAETRNYVPKLLAIKHIVQNASRLGLALPELPDQPYFVTVEKTRPIDLKLAAQFAGMTEAEFLELNPAHNRPVISATRTNTLKIPVDRIERFKAAMAAHAAQGKPFVTWHPYTMQRGENLAGVAGRAGLSVPELLRANGIAPGTHLLAGSRLLVPQSHAGDDSLVEQFNGPRLYQQVDAGPLVHRVRRGETGASIARRYGLTLAELRSMNRRITRLRPGQTLVVRRTQRQTVLVAEDGSRQVISRQSTQPTVVAHALASSSTVTARSAGTAAAASRTTAGTASARSSGIRLVTYGHAGRTTAHTARAETSASRVARQITTRSSRHGSTHHVLPSGSRRAGTAVATGTTARRAAASHTASRTSTRKATARTSTQVAAGRKRPSSVTSRVKSRASTRVAASGSAGRTARKATTSKRASRATRTSSLRQAGKVASAR</sequence>
<dbReference type="GO" id="GO:0016020">
    <property type="term" value="C:membrane"/>
    <property type="evidence" value="ECO:0007669"/>
    <property type="project" value="InterPro"/>
</dbReference>
<evidence type="ECO:0000259" key="3">
    <source>
        <dbReference type="PROSITE" id="PS51782"/>
    </source>
</evidence>
<proteinExistence type="inferred from homology"/>
<comment type="similarity">
    <text evidence="1">Belongs to the transglycosylase Slt family.</text>
</comment>
<evidence type="ECO:0000256" key="2">
    <source>
        <dbReference type="SAM" id="MobiDB-lite"/>
    </source>
</evidence>
<dbReference type="CDD" id="cd00118">
    <property type="entry name" value="LysM"/>
    <property type="match status" value="1"/>
</dbReference>
<dbReference type="SMART" id="SM00257">
    <property type="entry name" value="LysM"/>
    <property type="match status" value="2"/>
</dbReference>
<feature type="compositionally biased region" description="Low complexity" evidence="2">
    <location>
        <begin position="576"/>
        <end position="588"/>
    </location>
</feature>
<dbReference type="InterPro" id="IPR023346">
    <property type="entry name" value="Lysozyme-like_dom_sf"/>
</dbReference>
<dbReference type="InterPro" id="IPR008258">
    <property type="entry name" value="Transglycosylase_SLT_dom_1"/>
</dbReference>
<protein>
    <submittedName>
        <fullName evidence="4">LysM peptidoglycan-binding domain-containing protein</fullName>
    </submittedName>
</protein>
<dbReference type="GO" id="GO:0008933">
    <property type="term" value="F:peptidoglycan lytic transglycosylase activity"/>
    <property type="evidence" value="ECO:0007669"/>
    <property type="project" value="InterPro"/>
</dbReference>
<dbReference type="PANTHER" id="PTHR37423">
    <property type="entry name" value="SOLUBLE LYTIC MUREIN TRANSGLYCOSYLASE-RELATED"/>
    <property type="match status" value="1"/>
</dbReference>
<organism evidence="4 5">
    <name type="scientific">Lautropia dentalis</name>
    <dbReference type="NCBI Taxonomy" id="2490857"/>
    <lineage>
        <taxon>Bacteria</taxon>
        <taxon>Pseudomonadati</taxon>
        <taxon>Pseudomonadota</taxon>
        <taxon>Betaproteobacteria</taxon>
        <taxon>Burkholderiales</taxon>
        <taxon>Burkholderiaceae</taxon>
        <taxon>Lautropia</taxon>
    </lineage>
</organism>
<dbReference type="Proteomes" id="UP000270261">
    <property type="component" value="Unassembled WGS sequence"/>
</dbReference>
<dbReference type="InterPro" id="IPR018392">
    <property type="entry name" value="LysM"/>
</dbReference>
<dbReference type="AlphaFoldDB" id="A0A3R8NC69"/>
<gene>
    <name evidence="4" type="ORF">EHV23_03415</name>
</gene>
<feature type="compositionally biased region" description="Basic residues" evidence="2">
    <location>
        <begin position="681"/>
        <end position="693"/>
    </location>
</feature>
<feature type="compositionally biased region" description="Polar residues" evidence="2">
    <location>
        <begin position="658"/>
        <end position="669"/>
    </location>
</feature>
<dbReference type="PROSITE" id="PS51782">
    <property type="entry name" value="LYSM"/>
    <property type="match status" value="1"/>
</dbReference>
<dbReference type="SUPFAM" id="SSF54106">
    <property type="entry name" value="LysM domain"/>
    <property type="match status" value="2"/>
</dbReference>
<evidence type="ECO:0000313" key="5">
    <source>
        <dbReference type="Proteomes" id="UP000270261"/>
    </source>
</evidence>
<dbReference type="PANTHER" id="PTHR37423:SF2">
    <property type="entry name" value="MEMBRANE-BOUND LYTIC MUREIN TRANSGLYCOSYLASE C"/>
    <property type="match status" value="1"/>
</dbReference>
<dbReference type="PROSITE" id="PS00922">
    <property type="entry name" value="TRANSGLYCOSYLASE"/>
    <property type="match status" value="1"/>
</dbReference>
<dbReference type="InterPro" id="IPR000189">
    <property type="entry name" value="Transglyc_AS"/>
</dbReference>
<keyword evidence="5" id="KW-1185">Reference proteome</keyword>
<feature type="region of interest" description="Disordered" evidence="2">
    <location>
        <begin position="576"/>
        <end position="710"/>
    </location>
</feature>
<accession>A0A3R8NC69</accession>
<feature type="region of interest" description="Disordered" evidence="2">
    <location>
        <begin position="1"/>
        <end position="33"/>
    </location>
</feature>
<evidence type="ECO:0000256" key="1">
    <source>
        <dbReference type="ARBA" id="ARBA00007734"/>
    </source>
</evidence>
<evidence type="ECO:0000313" key="4">
    <source>
        <dbReference type="EMBL" id="RRN45289.1"/>
    </source>
</evidence>
<dbReference type="Gene3D" id="1.10.530.10">
    <property type="match status" value="1"/>
</dbReference>
<dbReference type="Gene3D" id="3.10.350.10">
    <property type="entry name" value="LysM domain"/>
    <property type="match status" value="2"/>
</dbReference>
<reference evidence="4 5" key="1">
    <citation type="submission" date="2018-11" db="EMBL/GenBank/DDBJ databases">
        <title>Genome sequencing of Lautropia sp. KCOM 2505 (= ChDC F240).</title>
        <authorList>
            <person name="Kook J.-K."/>
            <person name="Park S.-N."/>
            <person name="Lim Y.K."/>
        </authorList>
    </citation>
    <scope>NUCLEOTIDE SEQUENCE [LARGE SCALE GENOMIC DNA]</scope>
    <source>
        <strain evidence="4 5">KCOM 2505</strain>
    </source>
</reference>
<feature type="domain" description="LysM" evidence="3">
    <location>
        <begin position="386"/>
        <end position="430"/>
    </location>
</feature>
<dbReference type="InterPro" id="IPR036779">
    <property type="entry name" value="LysM_dom_sf"/>
</dbReference>
<dbReference type="SUPFAM" id="SSF53955">
    <property type="entry name" value="Lysozyme-like"/>
    <property type="match status" value="1"/>
</dbReference>
<name>A0A3R8NC69_9BURK</name>
<dbReference type="EMBL" id="RRUE01000001">
    <property type="protein sequence ID" value="RRN45289.1"/>
    <property type="molecule type" value="Genomic_DNA"/>
</dbReference>
<feature type="compositionally biased region" description="Low complexity" evidence="2">
    <location>
        <begin position="611"/>
        <end position="637"/>
    </location>
</feature>
<dbReference type="CDD" id="cd16894">
    <property type="entry name" value="MltD-like"/>
    <property type="match status" value="1"/>
</dbReference>
<dbReference type="Pfam" id="PF01464">
    <property type="entry name" value="SLT"/>
    <property type="match status" value="1"/>
</dbReference>
<comment type="caution">
    <text evidence="4">The sequence shown here is derived from an EMBL/GenBank/DDBJ whole genome shotgun (WGS) entry which is preliminary data.</text>
</comment>